<gene>
    <name evidence="6" type="ORF">PVIIG_00092</name>
</gene>
<organism evidence="6 7">
    <name type="scientific">Plasmodium vivax India VII</name>
    <dbReference type="NCBI Taxonomy" id="1077284"/>
    <lineage>
        <taxon>Eukaryota</taxon>
        <taxon>Sar</taxon>
        <taxon>Alveolata</taxon>
        <taxon>Apicomplexa</taxon>
        <taxon>Aconoidasida</taxon>
        <taxon>Haemosporida</taxon>
        <taxon>Plasmodiidae</taxon>
        <taxon>Plasmodium</taxon>
        <taxon>Plasmodium (Plasmodium)</taxon>
    </lineage>
</organism>
<reference evidence="6 7" key="1">
    <citation type="submission" date="2011-08" db="EMBL/GenBank/DDBJ databases">
        <title>The Genome Sequence of Plasmodium vivax India VII.</title>
        <authorList>
            <consortium name="The Broad Institute Genome Sequencing Platform"/>
            <consortium name="The Broad Institute Genome Sequencing Center for Infectious Disease"/>
            <person name="Neafsey D."/>
            <person name="Carlton J."/>
            <person name="Barnwell J."/>
            <person name="Collins W."/>
            <person name="Escalante A."/>
            <person name="Mullikin J."/>
            <person name="Saul A."/>
            <person name="Guigo R."/>
            <person name="Camara F."/>
            <person name="Young S.K."/>
            <person name="Zeng Q."/>
            <person name="Gargeya S."/>
            <person name="Fitzgerald M."/>
            <person name="Haas B."/>
            <person name="Abouelleil A."/>
            <person name="Alvarado L."/>
            <person name="Arachchi H.M."/>
            <person name="Berlin A."/>
            <person name="Brown A."/>
            <person name="Chapman S.B."/>
            <person name="Chen Z."/>
            <person name="Dunbar C."/>
            <person name="Freedman E."/>
            <person name="Gearin G."/>
            <person name="Gellesch M."/>
            <person name="Goldberg J."/>
            <person name="Griggs A."/>
            <person name="Gujja S."/>
            <person name="Heiman D."/>
            <person name="Howarth C."/>
            <person name="Larson L."/>
            <person name="Lui A."/>
            <person name="MacDonald P.J.P."/>
            <person name="Montmayeur A."/>
            <person name="Murphy C."/>
            <person name="Neiman D."/>
            <person name="Pearson M."/>
            <person name="Priest M."/>
            <person name="Roberts A."/>
            <person name="Saif S."/>
            <person name="Shea T."/>
            <person name="Shenoy N."/>
            <person name="Sisk P."/>
            <person name="Stolte C."/>
            <person name="Sykes S."/>
            <person name="Wortman J."/>
            <person name="Nusbaum C."/>
            <person name="Birren B."/>
        </authorList>
    </citation>
    <scope>NUCLEOTIDE SEQUENCE [LARGE SCALE GENOMIC DNA]</scope>
    <source>
        <strain evidence="6 7">India VII</strain>
    </source>
</reference>
<dbReference type="GO" id="GO:0004190">
    <property type="term" value="F:aspartic-type endopeptidase activity"/>
    <property type="evidence" value="ECO:0007669"/>
    <property type="project" value="UniProtKB-KW"/>
</dbReference>
<evidence type="ECO:0000256" key="4">
    <source>
        <dbReference type="ARBA" id="ARBA00022801"/>
    </source>
</evidence>
<dbReference type="EMBL" id="KQ234361">
    <property type="protein sequence ID" value="KMZ78697.1"/>
    <property type="molecule type" value="Genomic_DNA"/>
</dbReference>
<dbReference type="Gene3D" id="2.40.70.10">
    <property type="entry name" value="Acid Proteases"/>
    <property type="match status" value="2"/>
</dbReference>
<protein>
    <recommendedName>
        <fullName evidence="5">Peptidase A1 domain-containing protein</fullName>
    </recommendedName>
</protein>
<dbReference type="SUPFAM" id="SSF50630">
    <property type="entry name" value="Acid proteases"/>
    <property type="match status" value="1"/>
</dbReference>
<dbReference type="AlphaFoldDB" id="A0A0J9S9R2"/>
<dbReference type="InterPro" id="IPR001461">
    <property type="entry name" value="Aspartic_peptidase_A1"/>
</dbReference>
<dbReference type="PROSITE" id="PS51767">
    <property type="entry name" value="PEPTIDASE_A1"/>
    <property type="match status" value="1"/>
</dbReference>
<evidence type="ECO:0000313" key="7">
    <source>
        <dbReference type="Proteomes" id="UP000053562"/>
    </source>
</evidence>
<feature type="domain" description="Peptidase A1" evidence="5">
    <location>
        <begin position="1"/>
        <end position="184"/>
    </location>
</feature>
<dbReference type="PANTHER" id="PTHR47966:SF51">
    <property type="entry name" value="BETA-SITE APP-CLEAVING ENZYME, ISOFORM A-RELATED"/>
    <property type="match status" value="1"/>
</dbReference>
<evidence type="ECO:0000313" key="6">
    <source>
        <dbReference type="EMBL" id="KMZ78697.1"/>
    </source>
</evidence>
<evidence type="ECO:0000259" key="5">
    <source>
        <dbReference type="PROSITE" id="PS51767"/>
    </source>
</evidence>
<dbReference type="GO" id="GO:0006508">
    <property type="term" value="P:proteolysis"/>
    <property type="evidence" value="ECO:0007669"/>
    <property type="project" value="UniProtKB-KW"/>
</dbReference>
<evidence type="ECO:0000256" key="1">
    <source>
        <dbReference type="ARBA" id="ARBA00007447"/>
    </source>
</evidence>
<proteinExistence type="inferred from homology"/>
<evidence type="ECO:0000256" key="2">
    <source>
        <dbReference type="ARBA" id="ARBA00022670"/>
    </source>
</evidence>
<keyword evidence="3" id="KW-0064">Aspartyl protease</keyword>
<keyword evidence="2" id="KW-0645">Protease</keyword>
<sequence>MAVPFFSRPEFDGLFGLGISDDKRRKTLIYDNIPRGRSKKNVFSIYYPKNVDDDGAITFGGYDKKFIQPNEKIDWFDVSSRKYWAVKMIGLKINGVFLDVCSKNIGEQKEYELTPADYIVNSFKVDPVLKSPCNFAFMPINISSANRYLYVRAVDKTHKGILGQIFLQKYYAIFEKDKMKIGNI</sequence>
<dbReference type="PANTHER" id="PTHR47966">
    <property type="entry name" value="BETA-SITE APP-CLEAVING ENZYME, ISOFORM A-RELATED"/>
    <property type="match status" value="1"/>
</dbReference>
<dbReference type="CDD" id="cd05471">
    <property type="entry name" value="pepsin_like"/>
    <property type="match status" value="1"/>
</dbReference>
<evidence type="ECO:0000256" key="3">
    <source>
        <dbReference type="ARBA" id="ARBA00022750"/>
    </source>
</evidence>
<dbReference type="InterPro" id="IPR033121">
    <property type="entry name" value="PEPTIDASE_A1"/>
</dbReference>
<dbReference type="Pfam" id="PF00026">
    <property type="entry name" value="Asp"/>
    <property type="match status" value="1"/>
</dbReference>
<dbReference type="InterPro" id="IPR034164">
    <property type="entry name" value="Pepsin-like_dom"/>
</dbReference>
<dbReference type="PRINTS" id="PR00792">
    <property type="entry name" value="PEPSIN"/>
</dbReference>
<dbReference type="InterPro" id="IPR021109">
    <property type="entry name" value="Peptidase_aspartic_dom_sf"/>
</dbReference>
<comment type="similarity">
    <text evidence="1">Belongs to the peptidase A1 family.</text>
</comment>
<keyword evidence="4" id="KW-0378">Hydrolase</keyword>
<name>A0A0J9S9R2_PLAVI</name>
<dbReference type="Proteomes" id="UP000053562">
    <property type="component" value="Unassembled WGS sequence"/>
</dbReference>
<accession>A0A0J9S9R2</accession>
<dbReference type="OrthoDB" id="771136at2759"/>